<organism evidence="4 5">
    <name type="scientific">Jatrophihabitans telluris</name>
    <dbReference type="NCBI Taxonomy" id="2038343"/>
    <lineage>
        <taxon>Bacteria</taxon>
        <taxon>Bacillati</taxon>
        <taxon>Actinomycetota</taxon>
        <taxon>Actinomycetes</taxon>
        <taxon>Jatrophihabitantales</taxon>
        <taxon>Jatrophihabitantaceae</taxon>
        <taxon>Jatrophihabitans</taxon>
    </lineage>
</organism>
<feature type="chain" id="PRO_5047429533" description="TPM domain-containing protein" evidence="3">
    <location>
        <begin position="44"/>
        <end position="465"/>
    </location>
</feature>
<dbReference type="Proteomes" id="UP001056336">
    <property type="component" value="Chromosome"/>
</dbReference>
<evidence type="ECO:0000256" key="1">
    <source>
        <dbReference type="SAM" id="MobiDB-lite"/>
    </source>
</evidence>
<protein>
    <recommendedName>
        <fullName evidence="6">TPM domain-containing protein</fullName>
    </recommendedName>
</protein>
<reference evidence="4" key="2">
    <citation type="submission" date="2022-05" db="EMBL/GenBank/DDBJ databases">
        <authorList>
            <person name="Kim J.-S."/>
            <person name="Lee K."/>
            <person name="Suh M."/>
            <person name="Eom M."/>
            <person name="Kim J.-S."/>
            <person name="Kim D.-S."/>
            <person name="Ko S.-H."/>
            <person name="Shin Y."/>
            <person name="Lee J.-S."/>
        </authorList>
    </citation>
    <scope>NUCLEOTIDE SEQUENCE</scope>
    <source>
        <strain evidence="4">N237</strain>
    </source>
</reference>
<feature type="compositionally biased region" description="Gly residues" evidence="1">
    <location>
        <begin position="421"/>
        <end position="465"/>
    </location>
</feature>
<keyword evidence="3" id="KW-0732">Signal</keyword>
<dbReference type="RefSeq" id="WP_249773603.1">
    <property type="nucleotide sequence ID" value="NZ_CP097332.1"/>
</dbReference>
<dbReference type="EMBL" id="CP097332">
    <property type="protein sequence ID" value="UQX89707.1"/>
    <property type="molecule type" value="Genomic_DNA"/>
</dbReference>
<proteinExistence type="predicted"/>
<keyword evidence="2" id="KW-1133">Transmembrane helix</keyword>
<feature type="transmembrane region" description="Helical" evidence="2">
    <location>
        <begin position="189"/>
        <end position="209"/>
    </location>
</feature>
<evidence type="ECO:0000256" key="2">
    <source>
        <dbReference type="SAM" id="Phobius"/>
    </source>
</evidence>
<sequence length="465" mass="46823">MPRVPRVRRVRRHSRGPRRLLPVLVLTAAVLLAGLASPVPASAAPVDDAISALRSQSLYVAPDSGLKLEQDTARAVLGGAVKVAVLPSGAGDPTALSRQIGSSVGGQLTVGVFVGHSFSGGSDVLCPGYAARAAARAVADNRSVLASTNDVTSTITDFARLVSTAPRTNCTSGSTGQAPSRSAGSGSSGWAILGIFGALGAAAVALLVWRRRRKERRALADARAVVQPLYDRLAAEVSSLQPGGNPVAKQALADAAERFTSTGSQLATATSVAQLGGARRSALEGLQAARTARAALGLDPGPDLPPLVETTAPQLGESQQFTVNGQNVQGYPDYRPGAPYYFAGGGGYLGGWYSAPFWQGLLIAELISPSWGWGFGGLGGWGGYGGYDSGYGSGYGSGFEAGRESNQNDAGGDWSNSDPGTSGGGWSSGGDWSSGGGDWSSGGGDFGGGDFGGGDSGGGGSGGDW</sequence>
<feature type="signal peptide" evidence="3">
    <location>
        <begin position="1"/>
        <end position="43"/>
    </location>
</feature>
<evidence type="ECO:0008006" key="6">
    <source>
        <dbReference type="Google" id="ProtNLM"/>
    </source>
</evidence>
<gene>
    <name evidence="4" type="ORF">M6D93_06815</name>
</gene>
<keyword evidence="2" id="KW-0472">Membrane</keyword>
<accession>A0ABY4R2K0</accession>
<name>A0ABY4R2K0_9ACTN</name>
<feature type="compositionally biased region" description="Polar residues" evidence="1">
    <location>
        <begin position="404"/>
        <end position="420"/>
    </location>
</feature>
<evidence type="ECO:0000313" key="5">
    <source>
        <dbReference type="Proteomes" id="UP001056336"/>
    </source>
</evidence>
<evidence type="ECO:0000313" key="4">
    <source>
        <dbReference type="EMBL" id="UQX89707.1"/>
    </source>
</evidence>
<reference evidence="4" key="1">
    <citation type="journal article" date="2018" name="Int. J. Syst. Evol. Microbiol.">
        <title>Jatrophihabitans telluris sp. nov., isolated from sediment soil of lava forest wetlands and the emended description of the genus Jatrophihabitans.</title>
        <authorList>
            <person name="Lee K.C."/>
            <person name="Suh M.K."/>
            <person name="Eom M.K."/>
            <person name="Kim K.K."/>
            <person name="Kim J.S."/>
            <person name="Kim D.S."/>
            <person name="Ko S.H."/>
            <person name="Shin Y.K."/>
            <person name="Lee J.S."/>
        </authorList>
    </citation>
    <scope>NUCLEOTIDE SEQUENCE</scope>
    <source>
        <strain evidence="4">N237</strain>
    </source>
</reference>
<evidence type="ECO:0000256" key="3">
    <source>
        <dbReference type="SAM" id="SignalP"/>
    </source>
</evidence>
<keyword evidence="2" id="KW-0812">Transmembrane</keyword>
<keyword evidence="5" id="KW-1185">Reference proteome</keyword>
<feature type="region of interest" description="Disordered" evidence="1">
    <location>
        <begin position="402"/>
        <end position="465"/>
    </location>
</feature>